<accession>N1PWQ0</accession>
<evidence type="ECO:0000313" key="3">
    <source>
        <dbReference type="Proteomes" id="UP000016933"/>
    </source>
</evidence>
<dbReference type="EMBL" id="KB446537">
    <property type="protein sequence ID" value="EME46835.1"/>
    <property type="molecule type" value="Genomic_DNA"/>
</dbReference>
<dbReference type="Proteomes" id="UP000016933">
    <property type="component" value="Unassembled WGS sequence"/>
</dbReference>
<gene>
    <name evidence="2" type="ORF">DOTSEDRAFT_70712</name>
</gene>
<dbReference type="HOGENOM" id="CLU_2605998_0_0_1"/>
<dbReference type="AlphaFoldDB" id="N1PWQ0"/>
<proteinExistence type="predicted"/>
<reference evidence="2 3" key="2">
    <citation type="journal article" date="2012" name="PLoS Pathog.">
        <title>Diverse lifestyles and strategies of plant pathogenesis encoded in the genomes of eighteen Dothideomycetes fungi.</title>
        <authorList>
            <person name="Ohm R.A."/>
            <person name="Feau N."/>
            <person name="Henrissat B."/>
            <person name="Schoch C.L."/>
            <person name="Horwitz B.A."/>
            <person name="Barry K.W."/>
            <person name="Condon B.J."/>
            <person name="Copeland A.C."/>
            <person name="Dhillon B."/>
            <person name="Glaser F."/>
            <person name="Hesse C.N."/>
            <person name="Kosti I."/>
            <person name="LaButti K."/>
            <person name="Lindquist E.A."/>
            <person name="Lucas S."/>
            <person name="Salamov A.A."/>
            <person name="Bradshaw R.E."/>
            <person name="Ciuffetti L."/>
            <person name="Hamelin R.C."/>
            <person name="Kema G.H.J."/>
            <person name="Lawrence C."/>
            <person name="Scott J.A."/>
            <person name="Spatafora J.W."/>
            <person name="Turgeon B.G."/>
            <person name="de Wit P.J.G.M."/>
            <person name="Zhong S."/>
            <person name="Goodwin S.B."/>
            <person name="Grigoriev I.V."/>
        </authorList>
    </citation>
    <scope>NUCLEOTIDE SEQUENCE [LARGE SCALE GENOMIC DNA]</scope>
    <source>
        <strain evidence="3">NZE10 / CBS 128990</strain>
    </source>
</reference>
<organism evidence="2 3">
    <name type="scientific">Dothistroma septosporum (strain NZE10 / CBS 128990)</name>
    <name type="common">Red band needle blight fungus</name>
    <name type="synonym">Mycosphaerella pini</name>
    <dbReference type="NCBI Taxonomy" id="675120"/>
    <lineage>
        <taxon>Eukaryota</taxon>
        <taxon>Fungi</taxon>
        <taxon>Dikarya</taxon>
        <taxon>Ascomycota</taxon>
        <taxon>Pezizomycotina</taxon>
        <taxon>Dothideomycetes</taxon>
        <taxon>Dothideomycetidae</taxon>
        <taxon>Mycosphaerellales</taxon>
        <taxon>Mycosphaerellaceae</taxon>
        <taxon>Dothistroma</taxon>
    </lineage>
</organism>
<evidence type="ECO:0000256" key="1">
    <source>
        <dbReference type="SAM" id="MobiDB-lite"/>
    </source>
</evidence>
<protein>
    <submittedName>
        <fullName evidence="2">Uncharacterized protein</fullName>
    </submittedName>
</protein>
<reference evidence="3" key="1">
    <citation type="journal article" date="2012" name="PLoS Genet.">
        <title>The genomes of the fungal plant pathogens Cladosporium fulvum and Dothistroma septosporum reveal adaptation to different hosts and lifestyles but also signatures of common ancestry.</title>
        <authorList>
            <person name="de Wit P.J.G.M."/>
            <person name="van der Burgt A."/>
            <person name="Oekmen B."/>
            <person name="Stergiopoulos I."/>
            <person name="Abd-Elsalam K.A."/>
            <person name="Aerts A.L."/>
            <person name="Bahkali A.H."/>
            <person name="Beenen H.G."/>
            <person name="Chettri P."/>
            <person name="Cox M.P."/>
            <person name="Datema E."/>
            <person name="de Vries R.P."/>
            <person name="Dhillon B."/>
            <person name="Ganley A.R."/>
            <person name="Griffiths S.A."/>
            <person name="Guo Y."/>
            <person name="Hamelin R.C."/>
            <person name="Henrissat B."/>
            <person name="Kabir M.S."/>
            <person name="Jashni M.K."/>
            <person name="Kema G."/>
            <person name="Klaubauf S."/>
            <person name="Lapidus A."/>
            <person name="Levasseur A."/>
            <person name="Lindquist E."/>
            <person name="Mehrabi R."/>
            <person name="Ohm R.A."/>
            <person name="Owen T.J."/>
            <person name="Salamov A."/>
            <person name="Schwelm A."/>
            <person name="Schijlen E."/>
            <person name="Sun H."/>
            <person name="van den Burg H.A."/>
            <person name="van Ham R.C.H.J."/>
            <person name="Zhang S."/>
            <person name="Goodwin S.B."/>
            <person name="Grigoriev I.V."/>
            <person name="Collemare J."/>
            <person name="Bradshaw R.E."/>
        </authorList>
    </citation>
    <scope>NUCLEOTIDE SEQUENCE [LARGE SCALE GENOMIC DNA]</scope>
    <source>
        <strain evidence="3">NZE10 / CBS 128990</strain>
    </source>
</reference>
<evidence type="ECO:0000313" key="2">
    <source>
        <dbReference type="EMBL" id="EME46835.1"/>
    </source>
</evidence>
<name>N1PWQ0_DOTSN</name>
<feature type="compositionally biased region" description="Low complexity" evidence="1">
    <location>
        <begin position="69"/>
        <end position="79"/>
    </location>
</feature>
<feature type="region of interest" description="Disordered" evidence="1">
    <location>
        <begin position="60"/>
        <end position="79"/>
    </location>
</feature>
<keyword evidence="3" id="KW-1185">Reference proteome</keyword>
<sequence>MSWERGPTYHMNDAILFKEVIAVRTDSAEGQAYRHNQRLLEVADKIARDKMAVEWYRDPNANMGKSRRSSNASSAAPCM</sequence>